<dbReference type="Proteomes" id="UP000001542">
    <property type="component" value="Unassembled WGS sequence"/>
</dbReference>
<dbReference type="InterPro" id="IPR015940">
    <property type="entry name" value="UBA"/>
</dbReference>
<dbReference type="AlphaFoldDB" id="A2FGW7"/>
<feature type="domain" description="Ubiquitin-like" evidence="3">
    <location>
        <begin position="1"/>
        <end position="67"/>
    </location>
</feature>
<dbReference type="OMA" id="ANIQWTN"/>
<feature type="compositionally biased region" description="Basic residues" evidence="1">
    <location>
        <begin position="252"/>
        <end position="265"/>
    </location>
</feature>
<feature type="region of interest" description="Disordered" evidence="1">
    <location>
        <begin position="204"/>
        <end position="365"/>
    </location>
</feature>
<name>A2FGW7_TRIV3</name>
<feature type="compositionally biased region" description="Basic residues" evidence="1">
    <location>
        <begin position="339"/>
        <end position="351"/>
    </location>
</feature>
<dbReference type="SUPFAM" id="SSF54236">
    <property type="entry name" value="Ubiquitin-like"/>
    <property type="match status" value="1"/>
</dbReference>
<reference evidence="4" key="2">
    <citation type="journal article" date="2007" name="Science">
        <title>Draft genome sequence of the sexually transmitted pathogen Trichomonas vaginalis.</title>
        <authorList>
            <person name="Carlton J.M."/>
            <person name="Hirt R.P."/>
            <person name="Silva J.C."/>
            <person name="Delcher A.L."/>
            <person name="Schatz M."/>
            <person name="Zhao Q."/>
            <person name="Wortman J.R."/>
            <person name="Bidwell S.L."/>
            <person name="Alsmark U.C.M."/>
            <person name="Besteiro S."/>
            <person name="Sicheritz-Ponten T."/>
            <person name="Noel C.J."/>
            <person name="Dacks J.B."/>
            <person name="Foster P.G."/>
            <person name="Simillion C."/>
            <person name="Van de Peer Y."/>
            <person name="Miranda-Saavedra D."/>
            <person name="Barton G.J."/>
            <person name="Westrop G.D."/>
            <person name="Mueller S."/>
            <person name="Dessi D."/>
            <person name="Fiori P.L."/>
            <person name="Ren Q."/>
            <person name="Paulsen I."/>
            <person name="Zhang H."/>
            <person name="Bastida-Corcuera F.D."/>
            <person name="Simoes-Barbosa A."/>
            <person name="Brown M.T."/>
            <person name="Hayes R.D."/>
            <person name="Mukherjee M."/>
            <person name="Okumura C.Y."/>
            <person name="Schneider R."/>
            <person name="Smith A.J."/>
            <person name="Vanacova S."/>
            <person name="Villalvazo M."/>
            <person name="Haas B.J."/>
            <person name="Pertea M."/>
            <person name="Feldblyum T.V."/>
            <person name="Utterback T.R."/>
            <person name="Shu C.L."/>
            <person name="Osoegawa K."/>
            <person name="de Jong P.J."/>
            <person name="Hrdy I."/>
            <person name="Horvathova L."/>
            <person name="Zubacova Z."/>
            <person name="Dolezal P."/>
            <person name="Malik S.B."/>
            <person name="Logsdon J.M. Jr."/>
            <person name="Henze K."/>
            <person name="Gupta A."/>
            <person name="Wang C.C."/>
            <person name="Dunne R.L."/>
            <person name="Upcroft J.A."/>
            <person name="Upcroft P."/>
            <person name="White O."/>
            <person name="Salzberg S.L."/>
            <person name="Tang P."/>
            <person name="Chiu C.-H."/>
            <person name="Lee Y.-S."/>
            <person name="Embley T.M."/>
            <person name="Coombs G.H."/>
            <person name="Mottram J.C."/>
            <person name="Tachezy J."/>
            <person name="Fraser-Liggett C.M."/>
            <person name="Johnson P.J."/>
        </authorList>
    </citation>
    <scope>NUCLEOTIDE SEQUENCE [LARGE SCALE GENOMIC DNA]</scope>
    <source>
        <strain evidence="4">G3</strain>
    </source>
</reference>
<dbReference type="KEGG" id="tva:4753634"/>
<dbReference type="Gene3D" id="1.10.10.60">
    <property type="entry name" value="Homeodomain-like"/>
    <property type="match status" value="1"/>
</dbReference>
<reference evidence="4" key="1">
    <citation type="submission" date="2006-10" db="EMBL/GenBank/DDBJ databases">
        <authorList>
            <person name="Amadeo P."/>
            <person name="Zhao Q."/>
            <person name="Wortman J."/>
            <person name="Fraser-Liggett C."/>
            <person name="Carlton J."/>
        </authorList>
    </citation>
    <scope>NUCLEOTIDE SEQUENCE</scope>
    <source>
        <strain evidence="4">G3</strain>
    </source>
</reference>
<proteinExistence type="predicted"/>
<dbReference type="SUPFAM" id="SSF46934">
    <property type="entry name" value="UBA-like"/>
    <property type="match status" value="1"/>
</dbReference>
<dbReference type="InterPro" id="IPR009057">
    <property type="entry name" value="Homeodomain-like_sf"/>
</dbReference>
<evidence type="ECO:0000259" key="2">
    <source>
        <dbReference type="PROSITE" id="PS50030"/>
    </source>
</evidence>
<dbReference type="InterPro" id="IPR001005">
    <property type="entry name" value="SANT/Myb"/>
</dbReference>
<accession>A2FGW7</accession>
<dbReference type="VEuPathDB" id="TrichDB:TVAGG3_0972460"/>
<feature type="compositionally biased region" description="Polar residues" evidence="1">
    <location>
        <begin position="155"/>
        <end position="165"/>
    </location>
</feature>
<feature type="compositionally biased region" description="Basic and acidic residues" evidence="1">
    <location>
        <begin position="352"/>
        <end position="365"/>
    </location>
</feature>
<dbReference type="SMART" id="SM00717">
    <property type="entry name" value="SANT"/>
    <property type="match status" value="1"/>
</dbReference>
<evidence type="ECO:0000259" key="3">
    <source>
        <dbReference type="PROSITE" id="PS50053"/>
    </source>
</evidence>
<dbReference type="InParanoid" id="A2FGW7"/>
<dbReference type="InterPro" id="IPR009060">
    <property type="entry name" value="UBA-like_sf"/>
</dbReference>
<gene>
    <name evidence="4" type="ORF">TVAG_053860</name>
</gene>
<evidence type="ECO:0000313" key="5">
    <source>
        <dbReference type="Proteomes" id="UP000001542"/>
    </source>
</evidence>
<evidence type="ECO:0000256" key="1">
    <source>
        <dbReference type="SAM" id="MobiDB-lite"/>
    </source>
</evidence>
<evidence type="ECO:0000313" key="4">
    <source>
        <dbReference type="EMBL" id="EAX95871.1"/>
    </source>
</evidence>
<sequence length="764" mass="87079">MKINLTFSNGDQANFDLENVNLVSTAKQMISDRFRIPINELEISLNDEILSDTTKFDSLKLDKSMVIACSRKLDAKQANKTQIQEINQSNVEYLKNLGYSKNDVNAALLKSGNDLILASAILRDGQNGKISNIAGNTDDTDSRDELPSIIDENLVNDNENNAQTGEETDSDLPQLLESNYKDNTSEKQSNEVKQNLQQVIPLDKQSSPSAEPGNVPAPENTVSSDQKSQDNTDESKKLTKKEKQERADKIINKAKQKKDAKKQKNQKSEVVKISDSSESSSDESDSNSDDSEDEKSSKQEKSEENTKSDSDNSEDSETSSSDSETNKLKIVDPSDTVQKSKKGGRKPKKGTKTKESKEETKEEVKSRKRVKVATWDNEEEQLLKDLLLENAPVTPEKWTIISKSFERTKNNIIAHFKLLKKSNRFTKDELKLIEPEVKYAIEDLPSNDTYMKPPKKMLNISKLLNVFISLGGNWELISEKFKKFNAGYLIYVLFWMARHSAKDDPDPSFPDMIDKVVLEMRYNGRKDSEIEKSISKTSAVINRHIDFVLKSLVDPNNMKFFKMMKDAFPQQPPRGATYTKECIPSYVADLIEPTSDNLNLPLNLKVRKVDSEIILKFKPPESNLRISKAIKIFYGSKNWQNDLWHMFPTILPGYFQYIILLMHKKLTGVTEEDEDWTTEKIKNLLLMHSSGMTRKQMSEFFKCTQAQIRTKLVAIEKQLNLTTSIKDFLEEYPKLSAKKPEYDEEMFPTFVDDAIKSYCANKKK</sequence>
<dbReference type="PROSITE" id="PS50053">
    <property type="entry name" value="UBIQUITIN_2"/>
    <property type="match status" value="1"/>
</dbReference>
<organism evidence="4 5">
    <name type="scientific">Trichomonas vaginalis (strain ATCC PRA-98 / G3)</name>
    <dbReference type="NCBI Taxonomy" id="412133"/>
    <lineage>
        <taxon>Eukaryota</taxon>
        <taxon>Metamonada</taxon>
        <taxon>Parabasalia</taxon>
        <taxon>Trichomonadida</taxon>
        <taxon>Trichomonadidae</taxon>
        <taxon>Trichomonas</taxon>
    </lineage>
</organism>
<dbReference type="PROSITE" id="PS50030">
    <property type="entry name" value="UBA"/>
    <property type="match status" value="1"/>
</dbReference>
<dbReference type="SUPFAM" id="SSF46689">
    <property type="entry name" value="Homeodomain-like"/>
    <property type="match status" value="1"/>
</dbReference>
<feature type="compositionally biased region" description="Acidic residues" evidence="1">
    <location>
        <begin position="280"/>
        <end position="293"/>
    </location>
</feature>
<keyword evidence="5" id="KW-1185">Reference proteome</keyword>
<feature type="region of interest" description="Disordered" evidence="1">
    <location>
        <begin position="151"/>
        <end position="173"/>
    </location>
</feature>
<feature type="compositionally biased region" description="Basic and acidic residues" evidence="1">
    <location>
        <begin position="294"/>
        <end position="310"/>
    </location>
</feature>
<dbReference type="RefSeq" id="XP_001308801.1">
    <property type="nucleotide sequence ID" value="XM_001308800.1"/>
</dbReference>
<protein>
    <submittedName>
        <fullName evidence="4">UBA/TS-N domain containing protein</fullName>
    </submittedName>
</protein>
<dbReference type="VEuPathDB" id="TrichDB:TVAG_053860"/>
<feature type="compositionally biased region" description="Basic and acidic residues" evidence="1">
    <location>
        <begin position="227"/>
        <end position="251"/>
    </location>
</feature>
<dbReference type="InterPro" id="IPR000626">
    <property type="entry name" value="Ubiquitin-like_dom"/>
</dbReference>
<dbReference type="EMBL" id="DS113785">
    <property type="protein sequence ID" value="EAX95871.1"/>
    <property type="molecule type" value="Genomic_DNA"/>
</dbReference>
<dbReference type="InterPro" id="IPR029071">
    <property type="entry name" value="Ubiquitin-like_domsf"/>
</dbReference>
<feature type="domain" description="UBA" evidence="2">
    <location>
        <begin position="85"/>
        <end position="125"/>
    </location>
</feature>